<name>A0A6M5YVT5_9BACT</name>
<dbReference type="Gene3D" id="3.40.50.2000">
    <property type="entry name" value="Glycogen Phosphorylase B"/>
    <property type="match status" value="2"/>
</dbReference>
<keyword evidence="3" id="KW-1185">Reference proteome</keyword>
<evidence type="ECO:0000313" key="3">
    <source>
        <dbReference type="Proteomes" id="UP000503447"/>
    </source>
</evidence>
<proteinExistence type="predicted"/>
<sequence length="336" mass="37208">MTARSPRIVIASSGLGHVARGIEAWADDLAAALDARGEQVVLCKGAGAVTRPYERVVPCLRREAPATLRLLRHLPRRLSWRVGLGSGYRIEQTTFALNLVRLLRREPADVLHVQDPQVAAIAQRAGRMGLIRARTVLAHGTEEPPAFLARIRYLQHLAPWHLEQARAGGVWRPTWTAIPNFIDTDRFSPGPGDALRSELGIPAGARVVLTAAAISRGHKRIDHLIAEFAEVRRRAPELPVWLVVAGGWEPETDELVAEGTRRLGDRVRFLVRFPRQRMPDLYRAADVFVLCSLFEMMPIALIEATASGLPCVVNGHPILEWMTGPGRASRWARPGR</sequence>
<dbReference type="CDD" id="cd03801">
    <property type="entry name" value="GT4_PimA-like"/>
    <property type="match status" value="1"/>
</dbReference>
<dbReference type="Pfam" id="PF00534">
    <property type="entry name" value="Glycos_transf_1"/>
    <property type="match status" value="1"/>
</dbReference>
<dbReference type="InterPro" id="IPR001296">
    <property type="entry name" value="Glyco_trans_1"/>
</dbReference>
<evidence type="ECO:0000259" key="1">
    <source>
        <dbReference type="Pfam" id="PF00534"/>
    </source>
</evidence>
<gene>
    <name evidence="2" type="ORF">FTUN_5639</name>
</gene>
<dbReference type="RefSeq" id="WP_171473315.1">
    <property type="nucleotide sequence ID" value="NZ_CP053452.2"/>
</dbReference>
<dbReference type="AlphaFoldDB" id="A0A6M5YVT5"/>
<accession>A0A6M5YVT5</accession>
<feature type="domain" description="Glycosyl transferase family 1" evidence="1">
    <location>
        <begin position="195"/>
        <end position="316"/>
    </location>
</feature>
<dbReference type="GO" id="GO:0016757">
    <property type="term" value="F:glycosyltransferase activity"/>
    <property type="evidence" value="ECO:0007669"/>
    <property type="project" value="InterPro"/>
</dbReference>
<protein>
    <recommendedName>
        <fullName evidence="1">Glycosyl transferase family 1 domain-containing protein</fullName>
    </recommendedName>
</protein>
<reference evidence="3" key="1">
    <citation type="submission" date="2020-05" db="EMBL/GenBank/DDBJ databases">
        <title>Frigoriglobus tundricola gen. nov., sp. nov., a psychrotolerant cellulolytic planctomycete of the family Gemmataceae with two divergent copies of 16S rRNA gene.</title>
        <authorList>
            <person name="Kulichevskaya I.S."/>
            <person name="Ivanova A.A."/>
            <person name="Naumoff D.G."/>
            <person name="Beletsky A.V."/>
            <person name="Rijpstra W.I.C."/>
            <person name="Sinninghe Damste J.S."/>
            <person name="Mardanov A.V."/>
            <person name="Ravin N.V."/>
            <person name="Dedysh S.N."/>
        </authorList>
    </citation>
    <scope>NUCLEOTIDE SEQUENCE [LARGE SCALE GENOMIC DNA]</scope>
    <source>
        <strain evidence="3">PL17</strain>
    </source>
</reference>
<dbReference type="KEGG" id="ftj:FTUN_5639"/>
<organism evidence="2 3">
    <name type="scientific">Frigoriglobus tundricola</name>
    <dbReference type="NCBI Taxonomy" id="2774151"/>
    <lineage>
        <taxon>Bacteria</taxon>
        <taxon>Pseudomonadati</taxon>
        <taxon>Planctomycetota</taxon>
        <taxon>Planctomycetia</taxon>
        <taxon>Gemmatales</taxon>
        <taxon>Gemmataceae</taxon>
        <taxon>Frigoriglobus</taxon>
    </lineage>
</organism>
<evidence type="ECO:0000313" key="2">
    <source>
        <dbReference type="EMBL" id="QJW98059.1"/>
    </source>
</evidence>
<dbReference type="SUPFAM" id="SSF53756">
    <property type="entry name" value="UDP-Glycosyltransferase/glycogen phosphorylase"/>
    <property type="match status" value="1"/>
</dbReference>
<dbReference type="PANTHER" id="PTHR12526">
    <property type="entry name" value="GLYCOSYLTRANSFERASE"/>
    <property type="match status" value="1"/>
</dbReference>
<dbReference type="Proteomes" id="UP000503447">
    <property type="component" value="Chromosome"/>
</dbReference>
<dbReference type="EMBL" id="CP053452">
    <property type="protein sequence ID" value="QJW98059.1"/>
    <property type="molecule type" value="Genomic_DNA"/>
</dbReference>